<feature type="region of interest" description="Disordered" evidence="1">
    <location>
        <begin position="102"/>
        <end position="123"/>
    </location>
</feature>
<dbReference type="RefSeq" id="WP_015896325.1">
    <property type="nucleotide sequence ID" value="NC_012483.1"/>
</dbReference>
<reference evidence="3 4" key="1">
    <citation type="journal article" date="2009" name="Appl. Environ. Microbiol.">
        <title>Three genomes from the phylum Acidobacteria provide insight into the lifestyles of these microorganisms in soils.</title>
        <authorList>
            <person name="Ward N.L."/>
            <person name="Challacombe J.F."/>
            <person name="Janssen P.H."/>
            <person name="Henrissat B."/>
            <person name="Coutinho P.M."/>
            <person name="Wu M."/>
            <person name="Xie G."/>
            <person name="Haft D.H."/>
            <person name="Sait M."/>
            <person name="Badger J."/>
            <person name="Barabote R.D."/>
            <person name="Bradley B."/>
            <person name="Brettin T.S."/>
            <person name="Brinkac L.M."/>
            <person name="Bruce D."/>
            <person name="Creasy T."/>
            <person name="Daugherty S.C."/>
            <person name="Davidsen T.M."/>
            <person name="DeBoy R.T."/>
            <person name="Detter J.C."/>
            <person name="Dodson R.J."/>
            <person name="Durkin A.S."/>
            <person name="Ganapathy A."/>
            <person name="Gwinn-Giglio M."/>
            <person name="Han C.S."/>
            <person name="Khouri H."/>
            <person name="Kiss H."/>
            <person name="Kothari S.P."/>
            <person name="Madupu R."/>
            <person name="Nelson K.E."/>
            <person name="Nelson W.C."/>
            <person name="Paulsen I."/>
            <person name="Penn K."/>
            <person name="Ren Q."/>
            <person name="Rosovitz M.J."/>
            <person name="Selengut J.D."/>
            <person name="Shrivastava S."/>
            <person name="Sullivan S.A."/>
            <person name="Tapia R."/>
            <person name="Thompson L.S."/>
            <person name="Watkins K.L."/>
            <person name="Yang Q."/>
            <person name="Yu C."/>
            <person name="Zafar N."/>
            <person name="Zhou L."/>
            <person name="Kuske C.R."/>
        </authorList>
    </citation>
    <scope>NUCLEOTIDE SEQUENCE [LARGE SCALE GENOMIC DNA]</scope>
    <source>
        <strain evidence="4">ATCC 51196 / DSM 11244 / BCRC 80197 / JCM 7670 / NBRC 15755 / NCIMB 13165 / 161</strain>
    </source>
</reference>
<dbReference type="HOGENOM" id="CLU_087872_1_1_0"/>
<feature type="compositionally biased region" description="Low complexity" evidence="1">
    <location>
        <begin position="111"/>
        <end position="123"/>
    </location>
</feature>
<dbReference type="InParanoid" id="C1F4Q4"/>
<dbReference type="Proteomes" id="UP000002207">
    <property type="component" value="Chromosome"/>
</dbReference>
<dbReference type="Pfam" id="PF07484">
    <property type="entry name" value="Collar"/>
    <property type="match status" value="1"/>
</dbReference>
<keyword evidence="4" id="KW-1185">Reference proteome</keyword>
<dbReference type="AlphaFoldDB" id="C1F4Q4"/>
<dbReference type="STRING" id="240015.ACP_1174"/>
<feature type="domain" description="Phage tail collar" evidence="2">
    <location>
        <begin position="7"/>
        <end position="63"/>
    </location>
</feature>
<organism evidence="3 4">
    <name type="scientific">Acidobacterium capsulatum (strain ATCC 51196 / DSM 11244 / BCRC 80197 / JCM 7670 / NBRC 15755 / NCIMB 13165 / 161)</name>
    <dbReference type="NCBI Taxonomy" id="240015"/>
    <lineage>
        <taxon>Bacteria</taxon>
        <taxon>Pseudomonadati</taxon>
        <taxon>Acidobacteriota</taxon>
        <taxon>Terriglobia</taxon>
        <taxon>Terriglobales</taxon>
        <taxon>Acidobacteriaceae</taxon>
        <taxon>Acidobacterium</taxon>
    </lineage>
</organism>
<evidence type="ECO:0000313" key="4">
    <source>
        <dbReference type="Proteomes" id="UP000002207"/>
    </source>
</evidence>
<protein>
    <submittedName>
        <fullName evidence="3">Phage tail collar domain protein</fullName>
    </submittedName>
</protein>
<evidence type="ECO:0000259" key="2">
    <source>
        <dbReference type="Pfam" id="PF07484"/>
    </source>
</evidence>
<sequence length="211" mass="21591">MGDGYLGEIRMVAFNFAPQYWAFCNGQTLSIASNNALFALLGTFYGGDGISTFKLPDFRGRMPLAFGQGPNLPVYEIGENGGQPTMQLSQAQLPSHTHLAQFQPSGGGGTPTVSVTVNGSSAHGNSGSATGNYIAGMTDVNRSAGQLFVNNPEASTLGAIAGVSATISGVPSGGGTVTNAVAGQGQAFSIEPPYLSVNFVICTQGIYPSRS</sequence>
<dbReference type="eggNOG" id="COG4675">
    <property type="taxonomic scope" value="Bacteria"/>
</dbReference>
<dbReference type="EMBL" id="CP001472">
    <property type="protein sequence ID" value="ACO31377.1"/>
    <property type="molecule type" value="Genomic_DNA"/>
</dbReference>
<accession>C1F4Q4</accession>
<dbReference type="InterPro" id="IPR011083">
    <property type="entry name" value="Phage_tail_collar_dom"/>
</dbReference>
<dbReference type="Gene3D" id="3.90.1340.10">
    <property type="entry name" value="Phage tail collar domain"/>
    <property type="match status" value="1"/>
</dbReference>
<gene>
    <name evidence="3" type="ordered locus">ACP_1174</name>
</gene>
<evidence type="ECO:0000313" key="3">
    <source>
        <dbReference type="EMBL" id="ACO31377.1"/>
    </source>
</evidence>
<dbReference type="KEGG" id="aca:ACP_1174"/>
<evidence type="ECO:0000256" key="1">
    <source>
        <dbReference type="SAM" id="MobiDB-lite"/>
    </source>
</evidence>
<dbReference type="InterPro" id="IPR037053">
    <property type="entry name" value="Phage_tail_collar_dom_sf"/>
</dbReference>
<name>C1F4Q4_ACIC5</name>
<dbReference type="SUPFAM" id="SSF88874">
    <property type="entry name" value="Receptor-binding domain of short tail fibre protein gp12"/>
    <property type="match status" value="1"/>
</dbReference>
<proteinExistence type="predicted"/>